<dbReference type="InterPro" id="IPR017946">
    <property type="entry name" value="PLC-like_Pdiesterase_TIM-brl"/>
</dbReference>
<dbReference type="Gene3D" id="3.20.20.190">
    <property type="entry name" value="Phosphatidylinositol (PI) phosphodiesterase"/>
    <property type="match status" value="1"/>
</dbReference>
<dbReference type="Pfam" id="PF26146">
    <property type="entry name" value="PI-PLC_X"/>
    <property type="match status" value="1"/>
</dbReference>
<keyword evidence="3" id="KW-1185">Reference proteome</keyword>
<protein>
    <recommendedName>
        <fullName evidence="1">Phosphatidylinositol-specific phospholipase C X domain-containing protein</fullName>
    </recommendedName>
</protein>
<sequence>MFAKGKGKDKNTRYRDWMSQLPPELHNIPLFNLAIPGSHDSMSYDLDINSSIIEPDKLKKLSKIYCARKILLKWGATQEETITKQLDSGVRYFDLRIARKPHDSNPTKLYFYHGLYTRSDVESVLRDFSTWAERHPKEILILALSHFKGFDKKNEEQLHSHLISFIKSLFGTKVIHRGAIPTLKSCWDHGRNVIVSYDYPAYDHPEIWTKISYFYGNSMNPAKVESELSHVLKTERPSHYFFVCGLNLTLPEDPSILKYVLRLCDNFANVVRRSLPRLLQWLKLQASEKPNIVASDLAACEDFVSTVIQLNISK</sequence>
<dbReference type="GO" id="GO:0008081">
    <property type="term" value="F:phosphoric diester hydrolase activity"/>
    <property type="evidence" value="ECO:0007669"/>
    <property type="project" value="InterPro"/>
</dbReference>
<name>A0AA88LLJ5_CHASR</name>
<evidence type="ECO:0000313" key="2">
    <source>
        <dbReference type="EMBL" id="KAK2820938.1"/>
    </source>
</evidence>
<comment type="caution">
    <text evidence="2">The sequence shown here is derived from an EMBL/GenBank/DDBJ whole genome shotgun (WGS) entry which is preliminary data.</text>
</comment>
<feature type="domain" description="Phosphatidylinositol-specific phospholipase C X" evidence="1">
    <location>
        <begin position="24"/>
        <end position="198"/>
    </location>
</feature>
<dbReference type="InterPro" id="IPR000909">
    <property type="entry name" value="PLipase_C_PInositol-sp_X_dom"/>
</dbReference>
<gene>
    <name evidence="2" type="ORF">Q5P01_023897</name>
</gene>
<evidence type="ECO:0000313" key="3">
    <source>
        <dbReference type="Proteomes" id="UP001187415"/>
    </source>
</evidence>
<dbReference type="SMART" id="SM00148">
    <property type="entry name" value="PLCXc"/>
    <property type="match status" value="1"/>
</dbReference>
<dbReference type="PROSITE" id="PS50007">
    <property type="entry name" value="PIPLC_X_DOMAIN"/>
    <property type="match status" value="1"/>
</dbReference>
<proteinExistence type="predicted"/>
<dbReference type="Proteomes" id="UP001187415">
    <property type="component" value="Unassembled WGS sequence"/>
</dbReference>
<dbReference type="InterPro" id="IPR051057">
    <property type="entry name" value="PI-PLC_domain"/>
</dbReference>
<dbReference type="PANTHER" id="PTHR13593:SF24">
    <property type="entry name" value="PI-PLC X DOMAIN-CONTAINING PROTEIN 1"/>
    <property type="match status" value="1"/>
</dbReference>
<accession>A0AA88LLJ5</accession>
<evidence type="ECO:0000259" key="1">
    <source>
        <dbReference type="SMART" id="SM00148"/>
    </source>
</evidence>
<dbReference type="AlphaFoldDB" id="A0AA88LLJ5"/>
<dbReference type="EMBL" id="JAUPFM010000019">
    <property type="protein sequence ID" value="KAK2820938.1"/>
    <property type="molecule type" value="Genomic_DNA"/>
</dbReference>
<dbReference type="SUPFAM" id="SSF51695">
    <property type="entry name" value="PLC-like phosphodiesterases"/>
    <property type="match status" value="1"/>
</dbReference>
<reference evidence="2" key="1">
    <citation type="submission" date="2023-07" db="EMBL/GenBank/DDBJ databases">
        <title>Chromosome-level Genome Assembly of Striped Snakehead (Channa striata).</title>
        <authorList>
            <person name="Liu H."/>
        </authorList>
    </citation>
    <scope>NUCLEOTIDE SEQUENCE</scope>
    <source>
        <strain evidence="2">Gz</strain>
        <tissue evidence="2">Muscle</tissue>
    </source>
</reference>
<organism evidence="2 3">
    <name type="scientific">Channa striata</name>
    <name type="common">Snakehead murrel</name>
    <name type="synonym">Ophicephalus striatus</name>
    <dbReference type="NCBI Taxonomy" id="64152"/>
    <lineage>
        <taxon>Eukaryota</taxon>
        <taxon>Metazoa</taxon>
        <taxon>Chordata</taxon>
        <taxon>Craniata</taxon>
        <taxon>Vertebrata</taxon>
        <taxon>Euteleostomi</taxon>
        <taxon>Actinopterygii</taxon>
        <taxon>Neopterygii</taxon>
        <taxon>Teleostei</taxon>
        <taxon>Neoteleostei</taxon>
        <taxon>Acanthomorphata</taxon>
        <taxon>Anabantaria</taxon>
        <taxon>Anabantiformes</taxon>
        <taxon>Channoidei</taxon>
        <taxon>Channidae</taxon>
        <taxon>Channa</taxon>
    </lineage>
</organism>
<dbReference type="PANTHER" id="PTHR13593">
    <property type="match status" value="1"/>
</dbReference>
<dbReference type="GO" id="GO:0006629">
    <property type="term" value="P:lipid metabolic process"/>
    <property type="evidence" value="ECO:0007669"/>
    <property type="project" value="InterPro"/>
</dbReference>